<protein>
    <recommendedName>
        <fullName evidence="2">DUF3447 domain-containing protein</fullName>
    </recommendedName>
</protein>
<proteinExistence type="predicted"/>
<dbReference type="AlphaFoldDB" id="A0A6C0C6P3"/>
<name>A0A6C0C6P3_9ZZZZ</name>
<organism evidence="1">
    <name type="scientific">viral metagenome</name>
    <dbReference type="NCBI Taxonomy" id="1070528"/>
    <lineage>
        <taxon>unclassified sequences</taxon>
        <taxon>metagenomes</taxon>
        <taxon>organismal metagenomes</taxon>
    </lineage>
</organism>
<accession>A0A6C0C6P3</accession>
<sequence length="210" mass="24504">MDQIDINICIFAFLSYTCRRNLTMINRQNNKLKTLLPNICDEKKFIESFKIKRKDMMKVSYVYFLEIMFDGYVSLVTTNVRKTIFLLTRNDICCVLYGLAKFDKLDMIKHILSITGKRIWHEKSIMNGAASGGSLDILQWGLDRFFKCDPDICILSMLANHTDAIIMLVKNGCRLDKSVLEMAKQVNNLFMVQWLKNNQDLFFSDLIDLR</sequence>
<evidence type="ECO:0008006" key="2">
    <source>
        <dbReference type="Google" id="ProtNLM"/>
    </source>
</evidence>
<evidence type="ECO:0000313" key="1">
    <source>
        <dbReference type="EMBL" id="QHS99992.1"/>
    </source>
</evidence>
<dbReference type="EMBL" id="MN739352">
    <property type="protein sequence ID" value="QHS99992.1"/>
    <property type="molecule type" value="Genomic_DNA"/>
</dbReference>
<reference evidence="1" key="1">
    <citation type="journal article" date="2020" name="Nature">
        <title>Giant virus diversity and host interactions through global metagenomics.</title>
        <authorList>
            <person name="Schulz F."/>
            <person name="Roux S."/>
            <person name="Paez-Espino D."/>
            <person name="Jungbluth S."/>
            <person name="Walsh D.A."/>
            <person name="Denef V.J."/>
            <person name="McMahon K.D."/>
            <person name="Konstantinidis K.T."/>
            <person name="Eloe-Fadrosh E.A."/>
            <person name="Kyrpides N.C."/>
            <person name="Woyke T."/>
        </authorList>
    </citation>
    <scope>NUCLEOTIDE SEQUENCE</scope>
    <source>
        <strain evidence="1">GVMAG-M-3300020192-26</strain>
    </source>
</reference>